<evidence type="ECO:0000259" key="1">
    <source>
        <dbReference type="Pfam" id="PF13460"/>
    </source>
</evidence>
<dbReference type="PANTHER" id="PTHR47129:SF1">
    <property type="entry name" value="NMRA-LIKE DOMAIN-CONTAINING PROTEIN"/>
    <property type="match status" value="1"/>
</dbReference>
<dbReference type="PANTHER" id="PTHR47129">
    <property type="entry name" value="QUINONE OXIDOREDUCTASE 2"/>
    <property type="match status" value="1"/>
</dbReference>
<reference evidence="2 3" key="1">
    <citation type="journal article" date="2012" name="Int. J. Syst. Evol. Microbiol.">
        <title>Shewanella dokdonensis sp. nov., isolated from seawater.</title>
        <authorList>
            <person name="Sung H.R."/>
            <person name="Yoon J.H."/>
            <person name="Ghim S.Y."/>
        </authorList>
    </citation>
    <scope>NUCLEOTIDE SEQUENCE [LARGE SCALE GENOMIC DNA]</scope>
    <source>
        <strain evidence="2 3">DSM 23626</strain>
    </source>
</reference>
<gene>
    <name evidence="2" type="ORF">KHX94_06805</name>
</gene>
<sequence length="264" mass="27844">MILITGASGHLASLVTQKAQARGLPIITASRSQGFDRQMDFDNPATLDFTDVDILFLTSAGYAEDDVVMQRHGNVIAAARSQGVRHIVYTSLSGSSDHLGFALAHRWTERQLQASGMTWTILRNGLYAELIGALATPHDGHITAPLGATGISAVARDDLATAAVTVLADAAIHANTCYELSGTTSFSLAELAYCIGADYQPTRLAVERARLGKLPLLPFQPSMLMSIYASAIGGFLETSTSDLSALVPQPKNALTIACAVAQGN</sequence>
<dbReference type="Pfam" id="PF13460">
    <property type="entry name" value="NAD_binding_10"/>
    <property type="match status" value="1"/>
</dbReference>
<accession>A0ABX8DHR5</accession>
<evidence type="ECO:0000313" key="2">
    <source>
        <dbReference type="EMBL" id="QVK24253.1"/>
    </source>
</evidence>
<dbReference type="InterPro" id="IPR036291">
    <property type="entry name" value="NAD(P)-bd_dom_sf"/>
</dbReference>
<dbReference type="InterPro" id="IPR052718">
    <property type="entry name" value="NmrA-type_oxidoreductase"/>
</dbReference>
<dbReference type="Gene3D" id="3.40.50.720">
    <property type="entry name" value="NAD(P)-binding Rossmann-like Domain"/>
    <property type="match status" value="1"/>
</dbReference>
<protein>
    <submittedName>
        <fullName evidence="2">NAD(P)H-binding protein</fullName>
    </submittedName>
</protein>
<dbReference type="EMBL" id="CP074572">
    <property type="protein sequence ID" value="QVK24253.1"/>
    <property type="molecule type" value="Genomic_DNA"/>
</dbReference>
<evidence type="ECO:0000313" key="3">
    <source>
        <dbReference type="Proteomes" id="UP000676428"/>
    </source>
</evidence>
<dbReference type="Gene3D" id="3.90.25.10">
    <property type="entry name" value="UDP-galactose 4-epimerase, domain 1"/>
    <property type="match status" value="1"/>
</dbReference>
<organism evidence="2 3">
    <name type="scientific">Shewanella dokdonensis</name>
    <dbReference type="NCBI Taxonomy" id="712036"/>
    <lineage>
        <taxon>Bacteria</taxon>
        <taxon>Pseudomonadati</taxon>
        <taxon>Pseudomonadota</taxon>
        <taxon>Gammaproteobacteria</taxon>
        <taxon>Alteromonadales</taxon>
        <taxon>Shewanellaceae</taxon>
        <taxon>Shewanella</taxon>
    </lineage>
</organism>
<dbReference type="Proteomes" id="UP000676428">
    <property type="component" value="Chromosome"/>
</dbReference>
<keyword evidence="3" id="KW-1185">Reference proteome</keyword>
<dbReference type="InterPro" id="IPR016040">
    <property type="entry name" value="NAD(P)-bd_dom"/>
</dbReference>
<name>A0ABX8DHR5_9GAMM</name>
<feature type="domain" description="NAD(P)-binding" evidence="1">
    <location>
        <begin position="6"/>
        <end position="169"/>
    </location>
</feature>
<dbReference type="SUPFAM" id="SSF51735">
    <property type="entry name" value="NAD(P)-binding Rossmann-fold domains"/>
    <property type="match status" value="1"/>
</dbReference>
<proteinExistence type="predicted"/>
<dbReference type="RefSeq" id="WP_213682859.1">
    <property type="nucleotide sequence ID" value="NZ_CP074572.1"/>
</dbReference>